<evidence type="ECO:0008006" key="6">
    <source>
        <dbReference type="Google" id="ProtNLM"/>
    </source>
</evidence>
<proteinExistence type="predicted"/>
<evidence type="ECO:0000256" key="3">
    <source>
        <dbReference type="SAM" id="Coils"/>
    </source>
</evidence>
<dbReference type="AlphaFoldDB" id="A0AAV1IZK9"/>
<dbReference type="GO" id="GO:0005737">
    <property type="term" value="C:cytoplasm"/>
    <property type="evidence" value="ECO:0007669"/>
    <property type="project" value="UniProtKB-SubCell"/>
</dbReference>
<evidence type="ECO:0000256" key="1">
    <source>
        <dbReference type="ARBA" id="ARBA00004496"/>
    </source>
</evidence>
<dbReference type="Pfam" id="PF03148">
    <property type="entry name" value="Tektin"/>
    <property type="match status" value="1"/>
</dbReference>
<evidence type="ECO:0000313" key="4">
    <source>
        <dbReference type="EMBL" id="CAK1542579.1"/>
    </source>
</evidence>
<sequence>MFCEDACLGYSCGLDKIRTLNDKLNAEVIEQINGSQELVMLTNFARESNEYHYKKSLQERISDVSSWRWVLEDLSKRLEEAIQVLKYEENALRVVVERIQDEIENHSKQGSKPGAISPLRDIVEEAILQEYNFLREEKRKFERLLPELEKQIAQVEKTKQRIEKDILIKEQAISVDENCVERNYSDIAVDANWKEKKKKCVSLFLHLLF</sequence>
<protein>
    <recommendedName>
        <fullName evidence="6">Tektin</fullName>
    </recommendedName>
</protein>
<reference evidence="4 5" key="1">
    <citation type="submission" date="2023-11" db="EMBL/GenBank/DDBJ databases">
        <authorList>
            <person name="Okamura Y."/>
        </authorList>
    </citation>
    <scope>NUCLEOTIDE SEQUENCE [LARGE SCALE GENOMIC DNA]</scope>
</reference>
<name>A0AAV1IZK9_9NEOP</name>
<organism evidence="4 5">
    <name type="scientific">Leptosia nina</name>
    <dbReference type="NCBI Taxonomy" id="320188"/>
    <lineage>
        <taxon>Eukaryota</taxon>
        <taxon>Metazoa</taxon>
        <taxon>Ecdysozoa</taxon>
        <taxon>Arthropoda</taxon>
        <taxon>Hexapoda</taxon>
        <taxon>Insecta</taxon>
        <taxon>Pterygota</taxon>
        <taxon>Neoptera</taxon>
        <taxon>Endopterygota</taxon>
        <taxon>Lepidoptera</taxon>
        <taxon>Glossata</taxon>
        <taxon>Ditrysia</taxon>
        <taxon>Papilionoidea</taxon>
        <taxon>Pieridae</taxon>
        <taxon>Pierinae</taxon>
        <taxon>Leptosia</taxon>
    </lineage>
</organism>
<dbReference type="InterPro" id="IPR048256">
    <property type="entry name" value="Tektin-like"/>
</dbReference>
<comment type="subcellular location">
    <subcellularLocation>
        <location evidence="1">Cytoplasm</location>
    </subcellularLocation>
</comment>
<evidence type="ECO:0000313" key="5">
    <source>
        <dbReference type="Proteomes" id="UP001497472"/>
    </source>
</evidence>
<keyword evidence="2" id="KW-0963">Cytoplasm</keyword>
<evidence type="ECO:0000256" key="2">
    <source>
        <dbReference type="ARBA" id="ARBA00022490"/>
    </source>
</evidence>
<dbReference type="EMBL" id="CAVLEF010000003">
    <property type="protein sequence ID" value="CAK1542579.1"/>
    <property type="molecule type" value="Genomic_DNA"/>
</dbReference>
<dbReference type="GO" id="GO:0005929">
    <property type="term" value="C:cilium"/>
    <property type="evidence" value="ECO:0007669"/>
    <property type="project" value="UniProtKB-ARBA"/>
</dbReference>
<accession>A0AAV1IZK9</accession>
<feature type="coiled-coil region" evidence="3">
    <location>
        <begin position="131"/>
        <end position="172"/>
    </location>
</feature>
<dbReference type="Proteomes" id="UP001497472">
    <property type="component" value="Unassembled WGS sequence"/>
</dbReference>
<keyword evidence="3" id="KW-0175">Coiled coil</keyword>
<gene>
    <name evidence="4" type="ORF">LNINA_LOCUS2462</name>
</gene>
<keyword evidence="5" id="KW-1185">Reference proteome</keyword>
<comment type="caution">
    <text evidence="4">The sequence shown here is derived from an EMBL/GenBank/DDBJ whole genome shotgun (WGS) entry which is preliminary data.</text>
</comment>